<organism evidence="1 2">
    <name type="scientific">Chitiniphilus purpureus</name>
    <dbReference type="NCBI Taxonomy" id="2981137"/>
    <lineage>
        <taxon>Bacteria</taxon>
        <taxon>Pseudomonadati</taxon>
        <taxon>Pseudomonadota</taxon>
        <taxon>Betaproteobacteria</taxon>
        <taxon>Neisseriales</taxon>
        <taxon>Chitinibacteraceae</taxon>
        <taxon>Chitiniphilus</taxon>
    </lineage>
</organism>
<name>A0ABY6DK88_9NEIS</name>
<keyword evidence="2" id="KW-1185">Reference proteome</keyword>
<reference evidence="1" key="1">
    <citation type="submission" date="2022-10" db="EMBL/GenBank/DDBJ databases">
        <title>Chitiniphilus purpureus sp. nov., a novel chitin-degrading bacterium isolated from crawfish pond sediment.</title>
        <authorList>
            <person name="Li K."/>
        </authorList>
    </citation>
    <scope>NUCLEOTIDE SEQUENCE</scope>
    <source>
        <strain evidence="1">CD1</strain>
    </source>
</reference>
<gene>
    <name evidence="1" type="ORF">N8I74_15875</name>
</gene>
<dbReference type="Proteomes" id="UP001061302">
    <property type="component" value="Chromosome"/>
</dbReference>
<dbReference type="RefSeq" id="WP_263124090.1">
    <property type="nucleotide sequence ID" value="NZ_CP106753.1"/>
</dbReference>
<protein>
    <submittedName>
        <fullName evidence="1">Uncharacterized protein</fullName>
    </submittedName>
</protein>
<proteinExistence type="predicted"/>
<accession>A0ABY6DK88</accession>
<evidence type="ECO:0000313" key="2">
    <source>
        <dbReference type="Proteomes" id="UP001061302"/>
    </source>
</evidence>
<evidence type="ECO:0000313" key="1">
    <source>
        <dbReference type="EMBL" id="UXY14782.1"/>
    </source>
</evidence>
<dbReference type="EMBL" id="CP106753">
    <property type="protein sequence ID" value="UXY14782.1"/>
    <property type="molecule type" value="Genomic_DNA"/>
</dbReference>
<sequence length="114" mass="12499">MNHDDNIRELLELAAKAAGLRISNRLTKGGLMVCSADRPAPHKWNPRDDDGDALRLAVACRLTVCTDGDATVSAFEAWLEDGRVFVTQRVSEGRRTATRLAIVRAAAEIGRRMP</sequence>